<feature type="compositionally biased region" description="Basic residues" evidence="1">
    <location>
        <begin position="36"/>
        <end position="45"/>
    </location>
</feature>
<name>A0A2M4DC40_ANODA</name>
<sequence length="77" mass="8670">MRLYSVNWIDLLAFYLLSSSKQNPASADRPADHSHTTHTHTYRHRNALNVAGKEPLVREAHHHLITLMIAGTAPFGL</sequence>
<organism evidence="3">
    <name type="scientific">Anopheles darlingi</name>
    <name type="common">Mosquito</name>
    <dbReference type="NCBI Taxonomy" id="43151"/>
    <lineage>
        <taxon>Eukaryota</taxon>
        <taxon>Metazoa</taxon>
        <taxon>Ecdysozoa</taxon>
        <taxon>Arthropoda</taxon>
        <taxon>Hexapoda</taxon>
        <taxon>Insecta</taxon>
        <taxon>Pterygota</taxon>
        <taxon>Neoptera</taxon>
        <taxon>Endopterygota</taxon>
        <taxon>Diptera</taxon>
        <taxon>Nematocera</taxon>
        <taxon>Culicoidea</taxon>
        <taxon>Culicidae</taxon>
        <taxon>Anophelinae</taxon>
        <taxon>Anopheles</taxon>
    </lineage>
</organism>
<accession>A0A2M4DC40</accession>
<feature type="chain" id="PRO_5014889001" evidence="2">
    <location>
        <begin position="28"/>
        <end position="77"/>
    </location>
</feature>
<reference evidence="3" key="1">
    <citation type="submission" date="2018-01" db="EMBL/GenBank/DDBJ databases">
        <title>An insight into the sialome of Amazonian anophelines.</title>
        <authorList>
            <person name="Ribeiro J.M."/>
            <person name="Scarpassa V."/>
            <person name="Calvo E."/>
        </authorList>
    </citation>
    <scope>NUCLEOTIDE SEQUENCE</scope>
</reference>
<feature type="signal peptide" evidence="2">
    <location>
        <begin position="1"/>
        <end position="27"/>
    </location>
</feature>
<evidence type="ECO:0000256" key="2">
    <source>
        <dbReference type="SAM" id="SignalP"/>
    </source>
</evidence>
<evidence type="ECO:0000256" key="1">
    <source>
        <dbReference type="SAM" id="MobiDB-lite"/>
    </source>
</evidence>
<evidence type="ECO:0000313" key="3">
    <source>
        <dbReference type="EMBL" id="MBW74658.1"/>
    </source>
</evidence>
<dbReference type="EMBL" id="GGFL01010480">
    <property type="protein sequence ID" value="MBW74658.1"/>
    <property type="molecule type" value="Transcribed_RNA"/>
</dbReference>
<keyword evidence="2" id="KW-0732">Signal</keyword>
<dbReference type="AlphaFoldDB" id="A0A2M4DC40"/>
<feature type="region of interest" description="Disordered" evidence="1">
    <location>
        <begin position="22"/>
        <end position="45"/>
    </location>
</feature>
<proteinExistence type="predicted"/>
<protein>
    <submittedName>
        <fullName evidence="3">Putative secreted protein</fullName>
    </submittedName>
</protein>